<evidence type="ECO:0000256" key="5">
    <source>
        <dbReference type="ARBA" id="ARBA00023136"/>
    </source>
</evidence>
<evidence type="ECO:0000256" key="4">
    <source>
        <dbReference type="ARBA" id="ARBA00022989"/>
    </source>
</evidence>
<dbReference type="EMBL" id="KZ670008">
    <property type="protein sequence ID" value="PPR84125.1"/>
    <property type="molecule type" value="Genomic_DNA"/>
</dbReference>
<dbReference type="PANTHER" id="PTHR48063:SF98">
    <property type="entry name" value="LRR RECEPTOR-LIKE SERINE_THREONINE-PROTEIN KINASE FLS2"/>
    <property type="match status" value="1"/>
</dbReference>
<dbReference type="PANTHER" id="PTHR48063">
    <property type="entry name" value="LRR RECEPTOR-LIKE KINASE"/>
    <property type="match status" value="1"/>
</dbReference>
<keyword evidence="4 9" id="KW-1133">Transmembrane helix</keyword>
<keyword evidence="5 9" id="KW-0472">Membrane</keyword>
<feature type="region of interest" description="Disordered" evidence="8">
    <location>
        <begin position="25"/>
        <end position="75"/>
    </location>
</feature>
<accession>A0A2P5VZ86</accession>
<evidence type="ECO:0000256" key="9">
    <source>
        <dbReference type="SAM" id="Phobius"/>
    </source>
</evidence>
<organism evidence="10 11">
    <name type="scientific">Gossypium barbadense</name>
    <name type="common">Sea Island cotton</name>
    <name type="synonym">Hibiscus barbadensis</name>
    <dbReference type="NCBI Taxonomy" id="3634"/>
    <lineage>
        <taxon>Eukaryota</taxon>
        <taxon>Viridiplantae</taxon>
        <taxon>Streptophyta</taxon>
        <taxon>Embryophyta</taxon>
        <taxon>Tracheophyta</taxon>
        <taxon>Spermatophyta</taxon>
        <taxon>Magnoliopsida</taxon>
        <taxon>eudicotyledons</taxon>
        <taxon>Gunneridae</taxon>
        <taxon>Pentapetalae</taxon>
        <taxon>rosids</taxon>
        <taxon>malvids</taxon>
        <taxon>Malvales</taxon>
        <taxon>Malvaceae</taxon>
        <taxon>Malvoideae</taxon>
        <taxon>Gossypium</taxon>
    </lineage>
</organism>
<evidence type="ECO:0000256" key="7">
    <source>
        <dbReference type="ARBA" id="ARBA00023180"/>
    </source>
</evidence>
<feature type="compositionally biased region" description="Basic and acidic residues" evidence="8">
    <location>
        <begin position="51"/>
        <end position="62"/>
    </location>
</feature>
<dbReference type="OrthoDB" id="1000230at2759"/>
<evidence type="ECO:0000256" key="1">
    <source>
        <dbReference type="ARBA" id="ARBA00004479"/>
    </source>
</evidence>
<dbReference type="InterPro" id="IPR046956">
    <property type="entry name" value="RLP23-like"/>
</dbReference>
<keyword evidence="6" id="KW-0675">Receptor</keyword>
<sequence>MEQEYVKNPGLLKIIDLACNKKWGNPSRNSKFERSFDATSYSGNPRLCETSLKKCPRDELPKSPKNSNVENRSGSDEGLFEPLWFFTGMATGFFVGFWGAFVSLLINRSLRHGYFQLVNKLGNWIRLSLQRRL</sequence>
<dbReference type="AlphaFoldDB" id="A0A2P5VZ86"/>
<keyword evidence="2 9" id="KW-0812">Transmembrane</keyword>
<comment type="subcellular location">
    <subcellularLocation>
        <location evidence="1">Membrane</location>
        <topology evidence="1">Single-pass type I membrane protein</topology>
    </subcellularLocation>
</comment>
<gene>
    <name evidence="10" type="ORF">GOBAR_AA36591</name>
</gene>
<dbReference type="GO" id="GO:0016020">
    <property type="term" value="C:membrane"/>
    <property type="evidence" value="ECO:0007669"/>
    <property type="project" value="UniProtKB-SubCell"/>
</dbReference>
<proteinExistence type="predicted"/>
<evidence type="ECO:0000256" key="2">
    <source>
        <dbReference type="ARBA" id="ARBA00022692"/>
    </source>
</evidence>
<evidence type="ECO:0000256" key="8">
    <source>
        <dbReference type="SAM" id="MobiDB-lite"/>
    </source>
</evidence>
<name>A0A2P5VZ86_GOSBA</name>
<reference evidence="10 11" key="1">
    <citation type="submission" date="2015-01" db="EMBL/GenBank/DDBJ databases">
        <title>Genome of allotetraploid Gossypium barbadense reveals genomic plasticity and fiber elongation in cotton evolution.</title>
        <authorList>
            <person name="Chen X."/>
            <person name="Liu X."/>
            <person name="Zhao B."/>
            <person name="Zheng H."/>
            <person name="Hu Y."/>
            <person name="Lu G."/>
            <person name="Yang C."/>
            <person name="Chen J."/>
            <person name="Shan C."/>
            <person name="Zhang L."/>
            <person name="Zhou Y."/>
            <person name="Wang L."/>
            <person name="Guo W."/>
            <person name="Bai Y."/>
            <person name="Ruan J."/>
            <person name="Shangguan X."/>
            <person name="Mao Y."/>
            <person name="Jiang J."/>
            <person name="Zhu Y."/>
            <person name="Lei J."/>
            <person name="Kang H."/>
            <person name="Chen S."/>
            <person name="He X."/>
            <person name="Wang R."/>
            <person name="Wang Y."/>
            <person name="Chen J."/>
            <person name="Wang L."/>
            <person name="Yu S."/>
            <person name="Wang B."/>
            <person name="Wei J."/>
            <person name="Song S."/>
            <person name="Lu X."/>
            <person name="Gao Z."/>
            <person name="Gu W."/>
            <person name="Deng X."/>
            <person name="Ma D."/>
            <person name="Wang S."/>
            <person name="Liang W."/>
            <person name="Fang L."/>
            <person name="Cai C."/>
            <person name="Zhu X."/>
            <person name="Zhou B."/>
            <person name="Zhang Y."/>
            <person name="Chen Z."/>
            <person name="Xu S."/>
            <person name="Zhu R."/>
            <person name="Wang S."/>
            <person name="Zhang T."/>
            <person name="Zhao G."/>
        </authorList>
    </citation>
    <scope>NUCLEOTIDE SEQUENCE [LARGE SCALE GENOMIC DNA]</scope>
    <source>
        <strain evidence="11">cv. Xinhai21</strain>
        <tissue evidence="10">Leaf</tissue>
    </source>
</reference>
<keyword evidence="3" id="KW-0732">Signal</keyword>
<evidence type="ECO:0000256" key="6">
    <source>
        <dbReference type="ARBA" id="ARBA00023170"/>
    </source>
</evidence>
<protein>
    <submittedName>
        <fullName evidence="10">Uncharacterized protein</fullName>
    </submittedName>
</protein>
<feature type="transmembrane region" description="Helical" evidence="9">
    <location>
        <begin position="83"/>
        <end position="106"/>
    </location>
</feature>
<evidence type="ECO:0000256" key="3">
    <source>
        <dbReference type="ARBA" id="ARBA00022729"/>
    </source>
</evidence>
<keyword evidence="7" id="KW-0325">Glycoprotein</keyword>
<dbReference type="Proteomes" id="UP000239757">
    <property type="component" value="Unassembled WGS sequence"/>
</dbReference>
<evidence type="ECO:0000313" key="11">
    <source>
        <dbReference type="Proteomes" id="UP000239757"/>
    </source>
</evidence>
<evidence type="ECO:0000313" key="10">
    <source>
        <dbReference type="EMBL" id="PPR84125.1"/>
    </source>
</evidence>